<proteinExistence type="predicted"/>
<protein>
    <recommendedName>
        <fullName evidence="3">MEKHLA domain-containing protein</fullName>
    </recommendedName>
</protein>
<dbReference type="RefSeq" id="WP_377009846.1">
    <property type="nucleotide sequence ID" value="NZ_JBHSLV010000031.1"/>
</dbReference>
<dbReference type="Proteomes" id="UP001596104">
    <property type="component" value="Unassembled WGS sequence"/>
</dbReference>
<sequence>MSLPFTYAAKVLPSRRHRIPDSVIVRAYTDVLVAELSASEISPAIVLERGQARSTLFDWTGRLFRPARRRSNGEPLSVEDFQLEVSERFADIHGLIVHDDVDFDTSLFPTSNSRWNVGSIRSGESTPLSFHTIEAWRAERRWKAPIAEESAEDCERGRAQALYAETFIVVDGALYVACPEPVWAIRPAVATAIDMDSL</sequence>
<accession>A0ABW0HCW2</accession>
<comment type="caution">
    <text evidence="1">The sequence shown here is derived from an EMBL/GenBank/DDBJ whole genome shotgun (WGS) entry which is preliminary data.</text>
</comment>
<dbReference type="EMBL" id="JBHSLV010000031">
    <property type="protein sequence ID" value="MFC5394500.1"/>
    <property type="molecule type" value="Genomic_DNA"/>
</dbReference>
<gene>
    <name evidence="1" type="ORF">ACFPPC_17815</name>
</gene>
<evidence type="ECO:0000313" key="2">
    <source>
        <dbReference type="Proteomes" id="UP001596104"/>
    </source>
</evidence>
<evidence type="ECO:0000313" key="1">
    <source>
        <dbReference type="EMBL" id="MFC5394500.1"/>
    </source>
</evidence>
<reference evidence="2" key="1">
    <citation type="journal article" date="2019" name="Int. J. Syst. Evol. Microbiol.">
        <title>The Global Catalogue of Microorganisms (GCM) 10K type strain sequencing project: providing services to taxonomists for standard genome sequencing and annotation.</title>
        <authorList>
            <consortium name="The Broad Institute Genomics Platform"/>
            <consortium name="The Broad Institute Genome Sequencing Center for Infectious Disease"/>
            <person name="Wu L."/>
            <person name="Ma J."/>
        </authorList>
    </citation>
    <scope>NUCLEOTIDE SEQUENCE [LARGE SCALE GENOMIC DNA]</scope>
    <source>
        <strain evidence="2">CGMCC 1.16326</strain>
    </source>
</reference>
<evidence type="ECO:0008006" key="3">
    <source>
        <dbReference type="Google" id="ProtNLM"/>
    </source>
</evidence>
<organism evidence="1 2">
    <name type="scientific">Bosea vestrisii</name>
    <dbReference type="NCBI Taxonomy" id="151416"/>
    <lineage>
        <taxon>Bacteria</taxon>
        <taxon>Pseudomonadati</taxon>
        <taxon>Pseudomonadota</taxon>
        <taxon>Alphaproteobacteria</taxon>
        <taxon>Hyphomicrobiales</taxon>
        <taxon>Boseaceae</taxon>
        <taxon>Bosea</taxon>
    </lineage>
</organism>
<keyword evidence="2" id="KW-1185">Reference proteome</keyword>
<name>A0ABW0HCW2_9HYPH</name>